<proteinExistence type="predicted"/>
<gene>
    <name evidence="1" type="ORF">A5707_06965</name>
</gene>
<dbReference type="Gene3D" id="3.40.50.720">
    <property type="entry name" value="NAD(P)-binding Rossmann-like Domain"/>
    <property type="match status" value="1"/>
</dbReference>
<dbReference type="Gene3D" id="3.30.360.10">
    <property type="entry name" value="Dihydrodipicolinate Reductase, domain 2"/>
    <property type="match status" value="1"/>
</dbReference>
<reference evidence="2" key="1">
    <citation type="submission" date="2016-06" db="EMBL/GenBank/DDBJ databases">
        <authorList>
            <person name="Sutton G."/>
            <person name="Brinkac L."/>
            <person name="Sanka R."/>
            <person name="Adams M."/>
            <person name="Lau E."/>
            <person name="Sam S."/>
            <person name="Sreng N."/>
            <person name="Him V."/>
            <person name="Kerleguer A."/>
            <person name="Cheng S."/>
        </authorList>
    </citation>
    <scope>NUCLEOTIDE SEQUENCE [LARGE SCALE GENOMIC DNA]</scope>
    <source>
        <strain evidence="2">E861</strain>
    </source>
</reference>
<organism evidence="1 2">
    <name type="scientific">Mycobacterium kyorinense</name>
    <dbReference type="NCBI Taxonomy" id="487514"/>
    <lineage>
        <taxon>Bacteria</taxon>
        <taxon>Bacillati</taxon>
        <taxon>Actinomycetota</taxon>
        <taxon>Actinomycetes</taxon>
        <taxon>Mycobacteriales</taxon>
        <taxon>Mycobacteriaceae</taxon>
        <taxon>Mycobacterium</taxon>
    </lineage>
</organism>
<comment type="caution">
    <text evidence="1">The sequence shown here is derived from an EMBL/GenBank/DDBJ whole genome shotgun (WGS) entry which is preliminary data.</text>
</comment>
<dbReference type="EMBL" id="LZKJ01000171">
    <property type="protein sequence ID" value="OBI41724.1"/>
    <property type="molecule type" value="Genomic_DNA"/>
</dbReference>
<accession>A0A1A2YTY8</accession>
<dbReference type="SUPFAM" id="SSF51735">
    <property type="entry name" value="NAD(P)-binding Rossmann-fold domains"/>
    <property type="match status" value="1"/>
</dbReference>
<dbReference type="InterPro" id="IPR036291">
    <property type="entry name" value="NAD(P)-bd_dom_sf"/>
</dbReference>
<dbReference type="Proteomes" id="UP000093592">
    <property type="component" value="Unassembled WGS sequence"/>
</dbReference>
<evidence type="ECO:0000313" key="1">
    <source>
        <dbReference type="EMBL" id="OBI41724.1"/>
    </source>
</evidence>
<dbReference type="AlphaFoldDB" id="A0A1A2YTY8"/>
<name>A0A1A2YTY8_9MYCO</name>
<dbReference type="OrthoDB" id="9815825at2"/>
<sequence length="315" mass="34141">MSLFTILGSGFGSYGYLPALVEAGVEVALPSRYRDAVSGRAELSGYVQQVVWCSDVDDALARSSGVVIALRPEDQMRWVPRLTEMPNIRQLILEKPLAPTPGSAASLLMAVENAGKRYRVGYTFRFTPWAGKLREALTGSADSISFDWSFLAHHYRVGLDNWKRFSSRGGGAVRFYGIQAIALLSELGYDGVSTSTVCGASDDEIDCWEGTFTGPNLCPCVLTLASRETNTFFRVVAHNNGQVVQTLADQRDPFSSADSGAVQGQDARVGLLRQLCDSFSDGDDGNAQRHRAILALWAAVEAKSRRVPIAHAGGR</sequence>
<protein>
    <recommendedName>
        <fullName evidence="3">Gfo/Idh/MocA-like oxidoreductase N-terminal domain-containing protein</fullName>
    </recommendedName>
</protein>
<evidence type="ECO:0008006" key="3">
    <source>
        <dbReference type="Google" id="ProtNLM"/>
    </source>
</evidence>
<evidence type="ECO:0000313" key="2">
    <source>
        <dbReference type="Proteomes" id="UP000093592"/>
    </source>
</evidence>